<feature type="domain" description="RNA polymerase sigma factor 70 region 4 type 2" evidence="8">
    <location>
        <begin position="106"/>
        <end position="156"/>
    </location>
</feature>
<dbReference type="CDD" id="cd06171">
    <property type="entry name" value="Sigma70_r4"/>
    <property type="match status" value="1"/>
</dbReference>
<dbReference type="Gene3D" id="1.10.1740.10">
    <property type="match status" value="1"/>
</dbReference>
<evidence type="ECO:0000256" key="1">
    <source>
        <dbReference type="ARBA" id="ARBA00010641"/>
    </source>
</evidence>
<gene>
    <name evidence="9" type="ORF">K8U77_00555</name>
</gene>
<dbReference type="InterPro" id="IPR014284">
    <property type="entry name" value="RNA_pol_sigma-70_dom"/>
</dbReference>
<comment type="caution">
    <text evidence="9">The sequence shown here is derived from an EMBL/GenBank/DDBJ whole genome shotgun (WGS) entry which is preliminary data.</text>
</comment>
<sequence>MPTDPIQRVEYALDKFGNTVLRLACAQAGDIHNAEDVSQDVFLKLLTADTHFENDDHLKAWLIRVTVNLCHDQGRKRHRKPISSINDLPIEPIQPSGASYEDMAAAWEAIERLPEDQRVVIHLICVEGYSTDEVARILGVSNGAVRSRLSRARKTLRSNVLDAANAAQRSPAPHGAICPSPTNPAQGA</sequence>
<dbReference type="InterPro" id="IPR013325">
    <property type="entry name" value="RNA_pol_sigma_r2"/>
</dbReference>
<feature type="region of interest" description="Disordered" evidence="6">
    <location>
        <begin position="165"/>
        <end position="188"/>
    </location>
</feature>
<dbReference type="SUPFAM" id="SSF88659">
    <property type="entry name" value="Sigma3 and sigma4 domains of RNA polymerase sigma factors"/>
    <property type="match status" value="1"/>
</dbReference>
<dbReference type="GO" id="GO:0003677">
    <property type="term" value="F:DNA binding"/>
    <property type="evidence" value="ECO:0007669"/>
    <property type="project" value="UniProtKB-KW"/>
</dbReference>
<dbReference type="EMBL" id="DYWI01000009">
    <property type="protein sequence ID" value="HJF64596.1"/>
    <property type="molecule type" value="Genomic_DNA"/>
</dbReference>
<proteinExistence type="inferred from homology"/>
<evidence type="ECO:0000313" key="9">
    <source>
        <dbReference type="EMBL" id="HJF64596.1"/>
    </source>
</evidence>
<keyword evidence="4" id="KW-0238">DNA-binding</keyword>
<keyword evidence="5" id="KW-0804">Transcription</keyword>
<evidence type="ECO:0000256" key="4">
    <source>
        <dbReference type="ARBA" id="ARBA00023125"/>
    </source>
</evidence>
<evidence type="ECO:0000259" key="8">
    <source>
        <dbReference type="Pfam" id="PF08281"/>
    </source>
</evidence>
<accession>A0A9D2UV02</accession>
<organism evidence="9 10">
    <name type="scientific">Slackia equolifaciens</name>
    <dbReference type="NCBI Taxonomy" id="498718"/>
    <lineage>
        <taxon>Bacteria</taxon>
        <taxon>Bacillati</taxon>
        <taxon>Actinomycetota</taxon>
        <taxon>Coriobacteriia</taxon>
        <taxon>Eggerthellales</taxon>
        <taxon>Eggerthellaceae</taxon>
        <taxon>Slackia</taxon>
    </lineage>
</organism>
<feature type="domain" description="RNA polymerase sigma-70 region 2" evidence="7">
    <location>
        <begin position="16"/>
        <end position="79"/>
    </location>
</feature>
<dbReference type="AlphaFoldDB" id="A0A9D2UV02"/>
<dbReference type="Proteomes" id="UP000786989">
    <property type="component" value="Unassembled WGS sequence"/>
</dbReference>
<evidence type="ECO:0000313" key="10">
    <source>
        <dbReference type="Proteomes" id="UP000786989"/>
    </source>
</evidence>
<dbReference type="InterPro" id="IPR036388">
    <property type="entry name" value="WH-like_DNA-bd_sf"/>
</dbReference>
<dbReference type="Gene3D" id="1.10.10.10">
    <property type="entry name" value="Winged helix-like DNA-binding domain superfamily/Winged helix DNA-binding domain"/>
    <property type="match status" value="1"/>
</dbReference>
<keyword evidence="2" id="KW-0805">Transcription regulation</keyword>
<reference evidence="9" key="2">
    <citation type="submission" date="2021-09" db="EMBL/GenBank/DDBJ databases">
        <authorList>
            <person name="Gilroy R."/>
        </authorList>
    </citation>
    <scope>NUCLEOTIDE SEQUENCE</scope>
    <source>
        <strain evidence="9">ChiGjej6B6-11269</strain>
    </source>
</reference>
<dbReference type="InterPro" id="IPR013324">
    <property type="entry name" value="RNA_pol_sigma_r3/r4-like"/>
</dbReference>
<name>A0A9D2UV02_9ACTN</name>
<dbReference type="InterPro" id="IPR013249">
    <property type="entry name" value="RNA_pol_sigma70_r4_t2"/>
</dbReference>
<comment type="similarity">
    <text evidence="1">Belongs to the sigma-70 factor family. ECF subfamily.</text>
</comment>
<dbReference type="InterPro" id="IPR039425">
    <property type="entry name" value="RNA_pol_sigma-70-like"/>
</dbReference>
<protein>
    <submittedName>
        <fullName evidence="9">RNA polymerase sigma factor</fullName>
    </submittedName>
</protein>
<evidence type="ECO:0000256" key="3">
    <source>
        <dbReference type="ARBA" id="ARBA00023082"/>
    </source>
</evidence>
<dbReference type="SUPFAM" id="SSF88946">
    <property type="entry name" value="Sigma2 domain of RNA polymerase sigma factors"/>
    <property type="match status" value="1"/>
</dbReference>
<dbReference type="InterPro" id="IPR007627">
    <property type="entry name" value="RNA_pol_sigma70_r2"/>
</dbReference>
<dbReference type="Pfam" id="PF04542">
    <property type="entry name" value="Sigma70_r2"/>
    <property type="match status" value="1"/>
</dbReference>
<dbReference type="Pfam" id="PF08281">
    <property type="entry name" value="Sigma70_r4_2"/>
    <property type="match status" value="1"/>
</dbReference>
<reference evidence="9" key="1">
    <citation type="journal article" date="2021" name="PeerJ">
        <title>Extensive microbial diversity within the chicken gut microbiome revealed by metagenomics and culture.</title>
        <authorList>
            <person name="Gilroy R."/>
            <person name="Ravi A."/>
            <person name="Getino M."/>
            <person name="Pursley I."/>
            <person name="Horton D.L."/>
            <person name="Alikhan N.F."/>
            <person name="Baker D."/>
            <person name="Gharbi K."/>
            <person name="Hall N."/>
            <person name="Watson M."/>
            <person name="Adriaenssens E.M."/>
            <person name="Foster-Nyarko E."/>
            <person name="Jarju S."/>
            <person name="Secka A."/>
            <person name="Antonio M."/>
            <person name="Oren A."/>
            <person name="Chaudhuri R.R."/>
            <person name="La Ragione R."/>
            <person name="Hildebrand F."/>
            <person name="Pallen M.J."/>
        </authorList>
    </citation>
    <scope>NUCLEOTIDE SEQUENCE</scope>
    <source>
        <strain evidence="9">ChiGjej6B6-11269</strain>
    </source>
</reference>
<keyword evidence="3" id="KW-0731">Sigma factor</keyword>
<dbReference type="GO" id="GO:0006352">
    <property type="term" value="P:DNA-templated transcription initiation"/>
    <property type="evidence" value="ECO:0007669"/>
    <property type="project" value="InterPro"/>
</dbReference>
<dbReference type="GO" id="GO:0016987">
    <property type="term" value="F:sigma factor activity"/>
    <property type="evidence" value="ECO:0007669"/>
    <property type="project" value="UniProtKB-KW"/>
</dbReference>
<evidence type="ECO:0000256" key="6">
    <source>
        <dbReference type="SAM" id="MobiDB-lite"/>
    </source>
</evidence>
<dbReference type="PANTHER" id="PTHR43133">
    <property type="entry name" value="RNA POLYMERASE ECF-TYPE SIGMA FACTO"/>
    <property type="match status" value="1"/>
</dbReference>
<evidence type="ECO:0000259" key="7">
    <source>
        <dbReference type="Pfam" id="PF04542"/>
    </source>
</evidence>
<evidence type="ECO:0000256" key="5">
    <source>
        <dbReference type="ARBA" id="ARBA00023163"/>
    </source>
</evidence>
<evidence type="ECO:0000256" key="2">
    <source>
        <dbReference type="ARBA" id="ARBA00023015"/>
    </source>
</evidence>
<dbReference type="PANTHER" id="PTHR43133:SF8">
    <property type="entry name" value="RNA POLYMERASE SIGMA FACTOR HI_1459-RELATED"/>
    <property type="match status" value="1"/>
</dbReference>
<dbReference type="NCBIfam" id="TIGR02937">
    <property type="entry name" value="sigma70-ECF"/>
    <property type="match status" value="1"/>
</dbReference>